<comment type="subcellular location">
    <subcellularLocation>
        <location evidence="1">Nucleus</location>
    </subcellularLocation>
</comment>
<dbReference type="InterPro" id="IPR038437">
    <property type="entry name" value="GINS_Psf3_sf"/>
</dbReference>
<protein>
    <recommendedName>
        <fullName evidence="5">GINS subunit domain-containing protein</fullName>
    </recommendedName>
</protein>
<accession>A0A6S8AHR6</accession>
<dbReference type="PANTHER" id="PTHR22768:SF0">
    <property type="entry name" value="DNA REPLICATION COMPLEX GINS PROTEIN PSF3"/>
    <property type="match status" value="1"/>
</dbReference>
<evidence type="ECO:0000313" key="7">
    <source>
        <dbReference type="EMBL" id="CAE0362298.1"/>
    </source>
</evidence>
<keyword evidence="4" id="KW-0539">Nucleus</keyword>
<keyword evidence="3" id="KW-0235">DNA replication</keyword>
<evidence type="ECO:0000256" key="4">
    <source>
        <dbReference type="ARBA" id="ARBA00023242"/>
    </source>
</evidence>
<dbReference type="SUPFAM" id="SSF158573">
    <property type="entry name" value="GINS helical bundle-like"/>
    <property type="match status" value="1"/>
</dbReference>
<evidence type="ECO:0000313" key="6">
    <source>
        <dbReference type="EMBL" id="CAE0362297.1"/>
    </source>
</evidence>
<dbReference type="Pfam" id="PF05916">
    <property type="entry name" value="Sld5"/>
    <property type="match status" value="1"/>
</dbReference>
<proteinExistence type="inferred from homology"/>
<evidence type="ECO:0000313" key="8">
    <source>
        <dbReference type="EMBL" id="CAE0362299.1"/>
    </source>
</evidence>
<comment type="similarity">
    <text evidence="2">Belongs to the GINS3/PSF3 family.</text>
</comment>
<evidence type="ECO:0000259" key="5">
    <source>
        <dbReference type="Pfam" id="PF05916"/>
    </source>
</evidence>
<dbReference type="EMBL" id="HBIJ01004294">
    <property type="protein sequence ID" value="CAE0362299.1"/>
    <property type="molecule type" value="Transcribed_RNA"/>
</dbReference>
<evidence type="ECO:0000256" key="1">
    <source>
        <dbReference type="ARBA" id="ARBA00004123"/>
    </source>
</evidence>
<dbReference type="EMBL" id="HBIJ01004291">
    <property type="protein sequence ID" value="CAE0362297.1"/>
    <property type="molecule type" value="Transcribed_RNA"/>
</dbReference>
<dbReference type="AlphaFoldDB" id="A0A6S8AHR6"/>
<gene>
    <name evidence="6" type="ORF">ALAG00032_LOCUS3038</name>
    <name evidence="7" type="ORF">ALAG00032_LOCUS3039</name>
    <name evidence="8" type="ORF">ALAG00032_LOCUS3040</name>
    <name evidence="9" type="ORF">ALAG00032_LOCUS3042</name>
</gene>
<evidence type="ECO:0000256" key="3">
    <source>
        <dbReference type="ARBA" id="ARBA00022705"/>
    </source>
</evidence>
<dbReference type="GO" id="GO:0000811">
    <property type="term" value="C:GINS complex"/>
    <property type="evidence" value="ECO:0007669"/>
    <property type="project" value="TreeGrafter"/>
</dbReference>
<sequence>MRKVDALLADEETVPCILLMEGLVFGPHFSSYMKNKTIRALNEGSIVNLPLWLASKLHERNIVEIQTPKIFDKEIQKRIDSGALSVDLRNLSPYYFTVGNKIATLTKDDQLRKCLRAAMAGERYEKILDWSQNAAAHTDIDSLLEILTEEEREIFYDGYTTAQEHAQMRSRQHIKFNTSDVFAKSSKIKKKAQGDHLQSSSSSS</sequence>
<organism evidence="6">
    <name type="scientific">Aureoumbra lagunensis</name>
    <dbReference type="NCBI Taxonomy" id="44058"/>
    <lineage>
        <taxon>Eukaryota</taxon>
        <taxon>Sar</taxon>
        <taxon>Stramenopiles</taxon>
        <taxon>Ochrophyta</taxon>
        <taxon>Pelagophyceae</taxon>
        <taxon>Pelagomonadales</taxon>
        <taxon>Aureoumbra</taxon>
    </lineage>
</organism>
<dbReference type="SUPFAM" id="SSF160059">
    <property type="entry name" value="PriA/YqbF domain"/>
    <property type="match status" value="1"/>
</dbReference>
<dbReference type="PANTHER" id="PTHR22768">
    <property type="entry name" value="DNA REPLICATION COMPLEX GINS PROTEIN PSF3"/>
    <property type="match status" value="1"/>
</dbReference>
<dbReference type="GO" id="GO:1902975">
    <property type="term" value="P:mitotic DNA replication initiation"/>
    <property type="evidence" value="ECO:0007669"/>
    <property type="project" value="TreeGrafter"/>
</dbReference>
<dbReference type="EMBL" id="HBIJ01004292">
    <property type="protein sequence ID" value="CAE0362298.1"/>
    <property type="molecule type" value="Transcribed_RNA"/>
</dbReference>
<dbReference type="InterPro" id="IPR036224">
    <property type="entry name" value="GINS_bundle-like_dom_sf"/>
</dbReference>
<dbReference type="EMBL" id="HBIJ01004296">
    <property type="protein sequence ID" value="CAE0362301.1"/>
    <property type="molecule type" value="Transcribed_RNA"/>
</dbReference>
<dbReference type="InterPro" id="IPR021151">
    <property type="entry name" value="GINS_A"/>
</dbReference>
<name>A0A6S8AHR6_9STRA</name>
<dbReference type="Gene3D" id="1.20.58.2050">
    <property type="match status" value="1"/>
</dbReference>
<evidence type="ECO:0000313" key="9">
    <source>
        <dbReference type="EMBL" id="CAE0362301.1"/>
    </source>
</evidence>
<dbReference type="InterPro" id="IPR010492">
    <property type="entry name" value="GINS_Psf3"/>
</dbReference>
<dbReference type="CDD" id="cd11713">
    <property type="entry name" value="GINS_A_psf3"/>
    <property type="match status" value="1"/>
</dbReference>
<feature type="domain" description="GINS subunit" evidence="5">
    <location>
        <begin position="73"/>
        <end position="162"/>
    </location>
</feature>
<reference evidence="6" key="1">
    <citation type="submission" date="2021-01" db="EMBL/GenBank/DDBJ databases">
        <authorList>
            <person name="Corre E."/>
            <person name="Pelletier E."/>
            <person name="Niang G."/>
            <person name="Scheremetjew M."/>
            <person name="Finn R."/>
            <person name="Kale V."/>
            <person name="Holt S."/>
            <person name="Cochrane G."/>
            <person name="Meng A."/>
            <person name="Brown T."/>
            <person name="Cohen L."/>
        </authorList>
    </citation>
    <scope>NUCLEOTIDE SEQUENCE</scope>
    <source>
        <strain evidence="6">CCMP1510</strain>
    </source>
</reference>
<evidence type="ECO:0000256" key="2">
    <source>
        <dbReference type="ARBA" id="ARBA00006343"/>
    </source>
</evidence>